<evidence type="ECO:0000313" key="6">
    <source>
        <dbReference type="Proteomes" id="UP000545386"/>
    </source>
</evidence>
<feature type="domain" description="Type II/III secretion system secretin-like" evidence="3">
    <location>
        <begin position="261"/>
        <end position="422"/>
    </location>
</feature>
<organism evidence="5 6">
    <name type="scientific">Pusillimonas minor</name>
    <dbReference type="NCBI Taxonomy" id="2697024"/>
    <lineage>
        <taxon>Bacteria</taxon>
        <taxon>Pseudomonadati</taxon>
        <taxon>Pseudomonadota</taxon>
        <taxon>Betaproteobacteria</taxon>
        <taxon>Burkholderiales</taxon>
        <taxon>Alcaligenaceae</taxon>
        <taxon>Pusillimonas</taxon>
    </lineage>
</organism>
<comment type="caution">
    <text evidence="5">The sequence shown here is derived from an EMBL/GenBank/DDBJ whole genome shotgun (WGS) entry which is preliminary data.</text>
</comment>
<feature type="domain" description="Pilus formation protein N-terminal" evidence="4">
    <location>
        <begin position="36"/>
        <end position="101"/>
    </location>
</feature>
<protein>
    <submittedName>
        <fullName evidence="5">Type II and III secretion system protein family protein</fullName>
    </submittedName>
</protein>
<dbReference type="Pfam" id="PF00263">
    <property type="entry name" value="Secretin"/>
    <property type="match status" value="1"/>
</dbReference>
<dbReference type="GO" id="GO:0009306">
    <property type="term" value="P:protein secretion"/>
    <property type="evidence" value="ECO:0007669"/>
    <property type="project" value="InterPro"/>
</dbReference>
<dbReference type="PANTHER" id="PTHR30332">
    <property type="entry name" value="PROBABLE GENERAL SECRETION PATHWAY PROTEIN D"/>
    <property type="match status" value="1"/>
</dbReference>
<proteinExistence type="inferred from homology"/>
<evidence type="ECO:0000259" key="3">
    <source>
        <dbReference type="Pfam" id="PF00263"/>
    </source>
</evidence>
<evidence type="ECO:0000256" key="1">
    <source>
        <dbReference type="RuleBase" id="RU004003"/>
    </source>
</evidence>
<dbReference type="InterPro" id="IPR004846">
    <property type="entry name" value="T2SS/T3SS_dom"/>
</dbReference>
<evidence type="ECO:0000256" key="2">
    <source>
        <dbReference type="SAM" id="SignalP"/>
    </source>
</evidence>
<dbReference type="InterPro" id="IPR001775">
    <property type="entry name" value="GspD/PilQ"/>
</dbReference>
<dbReference type="GO" id="GO:0015627">
    <property type="term" value="C:type II protein secretion system complex"/>
    <property type="evidence" value="ECO:0007669"/>
    <property type="project" value="TreeGrafter"/>
</dbReference>
<keyword evidence="6" id="KW-1185">Reference proteome</keyword>
<dbReference type="InterPro" id="IPR050810">
    <property type="entry name" value="Bact_Secretion_Sys_Channel"/>
</dbReference>
<name>A0A842HKJ5_9BURK</name>
<feature type="signal peptide" evidence="2">
    <location>
        <begin position="1"/>
        <end position="34"/>
    </location>
</feature>
<dbReference type="PRINTS" id="PR00811">
    <property type="entry name" value="BCTERIALGSPD"/>
</dbReference>
<evidence type="ECO:0000259" key="4">
    <source>
        <dbReference type="Pfam" id="PF13629"/>
    </source>
</evidence>
<accession>A0A842HKJ5</accession>
<dbReference type="PANTHER" id="PTHR30332:SF17">
    <property type="entry name" value="TYPE IV PILIATION SYSTEM PROTEIN DR_0774-RELATED"/>
    <property type="match status" value="1"/>
</dbReference>
<dbReference type="Pfam" id="PF13629">
    <property type="entry name" value="T2SS-T3SS_pil_N"/>
    <property type="match status" value="1"/>
</dbReference>
<comment type="similarity">
    <text evidence="1">Belongs to the bacterial secretin family.</text>
</comment>
<dbReference type="EMBL" id="JACJUU010000001">
    <property type="protein sequence ID" value="MBC2768464.1"/>
    <property type="molecule type" value="Genomic_DNA"/>
</dbReference>
<sequence length="470" mass="49790">MAQATYNTLQFLNNRFTRRALGVVAVLMTLPAWAATLAVGEAQLLRYAGEAASVFVADPAIADVQVPADGTVLVMGKKSGQTTLFVLDDGGKSLMQQSVAVRHNTAELGQVLRQRFPALKLMLESAPGSLMISGNVPDAATIDAVVRTAQSYLGPDESLINRLAINSPTQVYLRVRVTEVSKAVTQQLGINWSAITTPGNFFAGVISGRTFQNLTGAFVEGAGRAAFSGASAYSGADGGGYSFLGGYANSGRSVQAMIDVLDREGLISVLAEPNLTAVSGETASFLAGGEFPIPVKQSDSDSLTVEFKPFGVALDFTPTVLSDDRISIKVRPEISEIDPNNSIVLDGLVIPGLSVRRVETTVEMASGQSFAIGGLLQNNIRDISSQIPGLGQIPILGRLFSSSDYRNNKTELVVIVTPYLVKPTDSSQMASPLESMRPSTDIEYILYDKIGLDPIDGKVPRLTGSAGFVY</sequence>
<dbReference type="RefSeq" id="WP_185778310.1">
    <property type="nucleotide sequence ID" value="NZ_JACJUU010000001.1"/>
</dbReference>
<dbReference type="Proteomes" id="UP000545386">
    <property type="component" value="Unassembled WGS sequence"/>
</dbReference>
<dbReference type="InterPro" id="IPR032789">
    <property type="entry name" value="T2SS-T3SS_pil_N"/>
</dbReference>
<keyword evidence="2" id="KW-0732">Signal</keyword>
<reference evidence="5 6" key="1">
    <citation type="submission" date="2020-08" db="EMBL/GenBank/DDBJ databases">
        <title>Paraeoetvoesia sp. YC-7-48 draft genome sequence.</title>
        <authorList>
            <person name="Yao L."/>
        </authorList>
    </citation>
    <scope>NUCLEOTIDE SEQUENCE [LARGE SCALE GENOMIC DNA]</scope>
    <source>
        <strain evidence="6">YC-7-48</strain>
    </source>
</reference>
<feature type="chain" id="PRO_5032647441" evidence="2">
    <location>
        <begin position="35"/>
        <end position="470"/>
    </location>
</feature>
<evidence type="ECO:0000313" key="5">
    <source>
        <dbReference type="EMBL" id="MBC2768464.1"/>
    </source>
</evidence>
<gene>
    <name evidence="5" type="ORF">GTU67_00875</name>
</gene>
<dbReference type="AlphaFoldDB" id="A0A842HKJ5"/>